<proteinExistence type="predicted"/>
<evidence type="ECO:0000313" key="3">
    <source>
        <dbReference type="Proteomes" id="UP000234341"/>
    </source>
</evidence>
<sequence length="100" mass="10217">MCTKVAKTLLAVSAVSALTIGIAQTAHAAWSEVFVPSNGSTLHVSKSSCLRGTFDSYSDGARIGPRDAFSDGGNHIGPRDAYTDGARSVGAQGDCAMRAA</sequence>
<evidence type="ECO:0000256" key="1">
    <source>
        <dbReference type="SAM" id="SignalP"/>
    </source>
</evidence>
<dbReference type="Proteomes" id="UP000234341">
    <property type="component" value="Unassembled WGS sequence"/>
</dbReference>
<comment type="caution">
    <text evidence="2">The sequence shown here is derived from an EMBL/GenBank/DDBJ whole genome shotgun (WGS) entry which is preliminary data.</text>
</comment>
<feature type="chain" id="PRO_5014781827" evidence="1">
    <location>
        <begin position="29"/>
        <end position="100"/>
    </location>
</feature>
<keyword evidence="1" id="KW-0732">Signal</keyword>
<accession>A0A2N5CBR2</accession>
<dbReference type="EMBL" id="PJRP01000006">
    <property type="protein sequence ID" value="PLP99624.1"/>
    <property type="molecule type" value="Genomic_DNA"/>
</dbReference>
<gene>
    <name evidence="2" type="ORF">CYJ10_14530</name>
</gene>
<reference evidence="2 3" key="1">
    <citation type="submission" date="2017-12" db="EMBL/GenBank/DDBJ databases">
        <title>Genome sequence of the active heterotrophic nitrifier-denitrifier, Cupriavidus pauculus UM1.</title>
        <authorList>
            <person name="Putonti C."/>
            <person name="Castignetti D."/>
        </authorList>
    </citation>
    <scope>NUCLEOTIDE SEQUENCE [LARGE SCALE GENOMIC DNA]</scope>
    <source>
        <strain evidence="2 3">UM1</strain>
    </source>
</reference>
<dbReference type="OrthoDB" id="8967050at2"/>
<evidence type="ECO:0000313" key="2">
    <source>
        <dbReference type="EMBL" id="PLP99624.1"/>
    </source>
</evidence>
<protein>
    <submittedName>
        <fullName evidence="2">Uncharacterized protein</fullName>
    </submittedName>
</protein>
<organism evidence="2 3">
    <name type="scientific">Cupriavidus pauculus</name>
    <dbReference type="NCBI Taxonomy" id="82633"/>
    <lineage>
        <taxon>Bacteria</taxon>
        <taxon>Pseudomonadati</taxon>
        <taxon>Pseudomonadota</taxon>
        <taxon>Betaproteobacteria</taxon>
        <taxon>Burkholderiales</taxon>
        <taxon>Burkholderiaceae</taxon>
        <taxon>Cupriavidus</taxon>
    </lineage>
</organism>
<dbReference type="RefSeq" id="WP_146002040.1">
    <property type="nucleotide sequence ID" value="NZ_PJRP01000006.1"/>
</dbReference>
<name>A0A2N5CBR2_9BURK</name>
<dbReference type="AlphaFoldDB" id="A0A2N5CBR2"/>
<feature type="signal peptide" evidence="1">
    <location>
        <begin position="1"/>
        <end position="28"/>
    </location>
</feature>